<comment type="caution">
    <text evidence="2">The sequence shown here is derived from an EMBL/GenBank/DDBJ whole genome shotgun (WGS) entry which is preliminary data.</text>
</comment>
<reference evidence="2 3" key="1">
    <citation type="submission" date="2019-10" db="EMBL/GenBank/DDBJ databases">
        <title>Assembly and Annotation for the nematode Trichostrongylus colubriformis.</title>
        <authorList>
            <person name="Martin J."/>
        </authorList>
    </citation>
    <scope>NUCLEOTIDE SEQUENCE [LARGE SCALE GENOMIC DNA]</scope>
    <source>
        <strain evidence="2">G859</strain>
        <tissue evidence="2">Whole worm</tissue>
    </source>
</reference>
<dbReference type="AlphaFoldDB" id="A0AAN8GAH5"/>
<keyword evidence="3" id="KW-1185">Reference proteome</keyword>
<dbReference type="Pfam" id="PF01030">
    <property type="entry name" value="Recep_L_domain"/>
    <property type="match status" value="2"/>
</dbReference>
<dbReference type="InterPro" id="IPR036941">
    <property type="entry name" value="Rcpt_L-dom_sf"/>
</dbReference>
<dbReference type="InterPro" id="IPR053079">
    <property type="entry name" value="SPS2_domain"/>
</dbReference>
<dbReference type="EMBL" id="WIXE01002419">
    <property type="protein sequence ID" value="KAK5984838.1"/>
    <property type="molecule type" value="Genomic_DNA"/>
</dbReference>
<dbReference type="Proteomes" id="UP001331761">
    <property type="component" value="Unassembled WGS sequence"/>
</dbReference>
<accession>A0AAN8GAH5</accession>
<dbReference type="Gene3D" id="3.80.20.20">
    <property type="entry name" value="Receptor L-domain"/>
    <property type="match status" value="2"/>
</dbReference>
<protein>
    <recommendedName>
        <fullName evidence="1">Receptor L-domain domain-containing protein</fullName>
    </recommendedName>
</protein>
<name>A0AAN8GAH5_TRICO</name>
<feature type="domain" description="Receptor L-domain" evidence="1">
    <location>
        <begin position="342"/>
        <end position="444"/>
    </location>
</feature>
<evidence type="ECO:0000313" key="2">
    <source>
        <dbReference type="EMBL" id="KAK5984838.1"/>
    </source>
</evidence>
<dbReference type="PANTHER" id="PTHR21662">
    <property type="entry name" value="RECEPTOR PROTEIN-TYROSINE KINASE"/>
    <property type="match status" value="1"/>
</dbReference>
<sequence length="478" mass="54477">MRLEIIEVEVRRLSYTYTGTEERPQKSVTEGNIDYSIIFLRLSPCWSNVDHIKSWKSFRPPFCSNAEITAEGFDYDDPIDFECYRWGYAITVGETIWASHCDSVTGDIIFDSTSNFTEAQLETLFENITTINGKLRVEGTNFKRLNFLKTVVNMNTYYSSYVLEIKNNAYLAELNLAKLNFSNGMIAVQWNPLLDMSKYCTRLNKITNGYWMIYGNKANCGGYTLDFPLTFTSILNVPSNLTAVRGDVIFEDTDKRRSALSIFENAYLGNLGLSKLSKISTYMPIEAQNNRILEVTFEEIETLVTTGVPATQFNGNFPTENLPSDICVFNSFTEDLIVLSGNCTSLLGLLYYRDRSISPLERLILSRIRKIYGNIEMVNVDIEDLSMFSALEQVISLNYSHPAIVLESMNTLKTFKMPNLKLVYAPDTVKFAIDNCPNLNMTLSDCNEMDIISQNALSIDRKLCDTWFEDKEAQSEIF</sequence>
<feature type="domain" description="Receptor L-domain" evidence="1">
    <location>
        <begin position="100"/>
        <end position="199"/>
    </location>
</feature>
<dbReference type="PANTHER" id="PTHR21662:SF59">
    <property type="entry name" value="RECEPTOR PROTEIN-TYROSINE KINASE"/>
    <property type="match status" value="1"/>
</dbReference>
<proteinExistence type="predicted"/>
<dbReference type="SUPFAM" id="SSF52058">
    <property type="entry name" value="L domain-like"/>
    <property type="match status" value="2"/>
</dbReference>
<organism evidence="2 3">
    <name type="scientific">Trichostrongylus colubriformis</name>
    <name type="common">Black scour worm</name>
    <dbReference type="NCBI Taxonomy" id="6319"/>
    <lineage>
        <taxon>Eukaryota</taxon>
        <taxon>Metazoa</taxon>
        <taxon>Ecdysozoa</taxon>
        <taxon>Nematoda</taxon>
        <taxon>Chromadorea</taxon>
        <taxon>Rhabditida</taxon>
        <taxon>Rhabditina</taxon>
        <taxon>Rhabditomorpha</taxon>
        <taxon>Strongyloidea</taxon>
        <taxon>Trichostrongylidae</taxon>
        <taxon>Trichostrongylus</taxon>
    </lineage>
</organism>
<evidence type="ECO:0000313" key="3">
    <source>
        <dbReference type="Proteomes" id="UP001331761"/>
    </source>
</evidence>
<dbReference type="InterPro" id="IPR000494">
    <property type="entry name" value="Rcpt_L-dom"/>
</dbReference>
<gene>
    <name evidence="2" type="ORF">GCK32_001915</name>
</gene>
<evidence type="ECO:0000259" key="1">
    <source>
        <dbReference type="Pfam" id="PF01030"/>
    </source>
</evidence>